<dbReference type="PANTHER" id="PTHR10663">
    <property type="entry name" value="GUANYL-NUCLEOTIDE EXCHANGE FACTOR"/>
    <property type="match status" value="1"/>
</dbReference>
<dbReference type="Proteomes" id="UP001059041">
    <property type="component" value="Linkage Group LG7"/>
</dbReference>
<evidence type="ECO:0000313" key="4">
    <source>
        <dbReference type="Proteomes" id="UP001059041"/>
    </source>
</evidence>
<organism evidence="3 4">
    <name type="scientific">Triplophysa rosa</name>
    <name type="common">Cave loach</name>
    <dbReference type="NCBI Taxonomy" id="992332"/>
    <lineage>
        <taxon>Eukaryota</taxon>
        <taxon>Metazoa</taxon>
        <taxon>Chordata</taxon>
        <taxon>Craniata</taxon>
        <taxon>Vertebrata</taxon>
        <taxon>Euteleostomi</taxon>
        <taxon>Actinopterygii</taxon>
        <taxon>Neopterygii</taxon>
        <taxon>Teleostei</taxon>
        <taxon>Ostariophysi</taxon>
        <taxon>Cypriniformes</taxon>
        <taxon>Nemacheilidae</taxon>
        <taxon>Triplophysa</taxon>
    </lineage>
</organism>
<keyword evidence="4" id="KW-1185">Reference proteome</keyword>
<feature type="non-terminal residue" evidence="3">
    <location>
        <position position="207"/>
    </location>
</feature>
<proteinExistence type="predicted"/>
<dbReference type="EMBL" id="JAFHDT010000007">
    <property type="protein sequence ID" value="KAI7807251.1"/>
    <property type="molecule type" value="Genomic_DNA"/>
</dbReference>
<reference evidence="3" key="1">
    <citation type="submission" date="2021-02" db="EMBL/GenBank/DDBJ databases">
        <title>Comparative genomics reveals that relaxation of natural selection precedes convergent phenotypic evolution of cavefish.</title>
        <authorList>
            <person name="Peng Z."/>
        </authorList>
    </citation>
    <scope>NUCLEOTIDE SEQUENCE</scope>
    <source>
        <tissue evidence="3">Muscle</tissue>
    </source>
</reference>
<dbReference type="GO" id="GO:0032012">
    <property type="term" value="P:regulation of ARF protein signal transduction"/>
    <property type="evidence" value="ECO:0007669"/>
    <property type="project" value="InterPro"/>
</dbReference>
<sequence length="207" mass="23370">KILEREKRFCSGKKKFNMDPKKGVKYLVENELLDWKAEPVAEFLYKEEGLNKTAIGEFLGEREIKHISLDISSSSEAGRRITRPARASPRAFIFNDRNHDGSRAMTSEGPAAVGAEPHVDLSASPGWYQPVEQEEAGPRERREEVGDDVSSELSDVVVLYPEIAPIVFFCLKQSTCPRSWCIRLVSSPYPLTSHFKHQSSIIFNCLL</sequence>
<dbReference type="InterPro" id="IPR000904">
    <property type="entry name" value="Sec7_dom"/>
</dbReference>
<dbReference type="GO" id="GO:0005085">
    <property type="term" value="F:guanyl-nucleotide exchange factor activity"/>
    <property type="evidence" value="ECO:0007669"/>
    <property type="project" value="InterPro"/>
</dbReference>
<dbReference type="PANTHER" id="PTHR10663:SF315">
    <property type="entry name" value="CYTOHESIN 4-RELATED"/>
    <property type="match status" value="1"/>
</dbReference>
<feature type="region of interest" description="Disordered" evidence="1">
    <location>
        <begin position="96"/>
        <end position="147"/>
    </location>
</feature>
<comment type="caution">
    <text evidence="3">The sequence shown here is derived from an EMBL/GenBank/DDBJ whole genome shotgun (WGS) entry which is preliminary data.</text>
</comment>
<dbReference type="Gene3D" id="1.10.220.20">
    <property type="match status" value="1"/>
</dbReference>
<gene>
    <name evidence="3" type="ORF">IRJ41_000307</name>
</gene>
<dbReference type="PROSITE" id="PS50190">
    <property type="entry name" value="SEC7"/>
    <property type="match status" value="1"/>
</dbReference>
<dbReference type="Pfam" id="PF01369">
    <property type="entry name" value="Sec7"/>
    <property type="match status" value="1"/>
</dbReference>
<evidence type="ECO:0000313" key="3">
    <source>
        <dbReference type="EMBL" id="KAI7807251.1"/>
    </source>
</evidence>
<accession>A0A9W8C438</accession>
<feature type="domain" description="SEC7" evidence="2">
    <location>
        <begin position="1"/>
        <end position="71"/>
    </location>
</feature>
<dbReference type="AlphaFoldDB" id="A0A9W8C438"/>
<protein>
    <submittedName>
        <fullName evidence="3">Cytohesin 4</fullName>
    </submittedName>
</protein>
<name>A0A9W8C438_TRIRA</name>
<dbReference type="SUPFAM" id="SSF48425">
    <property type="entry name" value="Sec7 domain"/>
    <property type="match status" value="1"/>
</dbReference>
<dbReference type="InterPro" id="IPR035999">
    <property type="entry name" value="Sec7_dom_sf"/>
</dbReference>
<evidence type="ECO:0000256" key="1">
    <source>
        <dbReference type="SAM" id="MobiDB-lite"/>
    </source>
</evidence>
<evidence type="ECO:0000259" key="2">
    <source>
        <dbReference type="PROSITE" id="PS50190"/>
    </source>
</evidence>